<proteinExistence type="predicted"/>
<reference evidence="2" key="1">
    <citation type="journal article" date="2021" name="Proc. Natl. Acad. Sci. U.S.A.">
        <title>A Catalog of Tens of Thousands of Viruses from Human Metagenomes Reveals Hidden Associations with Chronic Diseases.</title>
        <authorList>
            <person name="Tisza M.J."/>
            <person name="Buck C.B."/>
        </authorList>
    </citation>
    <scope>NUCLEOTIDE SEQUENCE</scope>
    <source>
        <strain evidence="2">Cte0p10</strain>
    </source>
</reference>
<dbReference type="InterPro" id="IPR010982">
    <property type="entry name" value="Lambda_DNA-bd_dom_sf"/>
</dbReference>
<sequence>MTNVQFLEQQEKILYISVDIRERMEYSINCSRKETERSYAMVKFNLKRLKAERVAQGMTQADIAKKLGMTRVSYAKRENGDINISVDEFAKILAALGYDKNKMPIFFEIDVPENERKE</sequence>
<dbReference type="Pfam" id="PF01381">
    <property type="entry name" value="HTH_3"/>
    <property type="match status" value="1"/>
</dbReference>
<evidence type="ECO:0000259" key="1">
    <source>
        <dbReference type="PROSITE" id="PS50943"/>
    </source>
</evidence>
<feature type="domain" description="HTH cro/C1-type" evidence="1">
    <location>
        <begin position="49"/>
        <end position="103"/>
    </location>
</feature>
<protein>
    <submittedName>
        <fullName evidence="2">Helix-turn-helix XRE-family like protein</fullName>
    </submittedName>
</protein>
<dbReference type="PROSITE" id="PS50943">
    <property type="entry name" value="HTH_CROC1"/>
    <property type="match status" value="1"/>
</dbReference>
<organism evidence="2">
    <name type="scientific">Myoviridae sp. cte0p10</name>
    <dbReference type="NCBI Taxonomy" id="2826674"/>
    <lineage>
        <taxon>Viruses</taxon>
        <taxon>Duplodnaviria</taxon>
        <taxon>Heunggongvirae</taxon>
        <taxon>Uroviricota</taxon>
        <taxon>Caudoviricetes</taxon>
    </lineage>
</organism>
<dbReference type="GO" id="GO:0003677">
    <property type="term" value="F:DNA binding"/>
    <property type="evidence" value="ECO:0007669"/>
    <property type="project" value="InterPro"/>
</dbReference>
<dbReference type="SUPFAM" id="SSF47413">
    <property type="entry name" value="lambda repressor-like DNA-binding domains"/>
    <property type="match status" value="1"/>
</dbReference>
<evidence type="ECO:0000313" key="2">
    <source>
        <dbReference type="EMBL" id="DAD93245.1"/>
    </source>
</evidence>
<name>A0A8S5NEJ5_9CAUD</name>
<dbReference type="EMBL" id="BK015156">
    <property type="protein sequence ID" value="DAD93245.1"/>
    <property type="molecule type" value="Genomic_DNA"/>
</dbReference>
<accession>A0A8S5NEJ5</accession>
<dbReference type="SMART" id="SM00530">
    <property type="entry name" value="HTH_XRE"/>
    <property type="match status" value="1"/>
</dbReference>
<dbReference type="Gene3D" id="1.10.260.40">
    <property type="entry name" value="lambda repressor-like DNA-binding domains"/>
    <property type="match status" value="1"/>
</dbReference>
<dbReference type="InterPro" id="IPR001387">
    <property type="entry name" value="Cro/C1-type_HTH"/>
</dbReference>
<dbReference type="CDD" id="cd00093">
    <property type="entry name" value="HTH_XRE"/>
    <property type="match status" value="1"/>
</dbReference>